<dbReference type="EMBL" id="CP007142">
    <property type="protein sequence ID" value="AJQ96632.1"/>
    <property type="molecule type" value="Genomic_DNA"/>
</dbReference>
<dbReference type="PROSITE" id="PS50022">
    <property type="entry name" value="FA58C_3"/>
    <property type="match status" value="1"/>
</dbReference>
<feature type="domain" description="Cytochrome c" evidence="8">
    <location>
        <begin position="854"/>
        <end position="990"/>
    </location>
</feature>
<dbReference type="GO" id="GO:0009055">
    <property type="term" value="F:electron transfer activity"/>
    <property type="evidence" value="ECO:0007669"/>
    <property type="project" value="InterPro"/>
</dbReference>
<dbReference type="SUPFAM" id="SSF49785">
    <property type="entry name" value="Galactose-binding domain-like"/>
    <property type="match status" value="1"/>
</dbReference>
<dbReference type="SUPFAM" id="SSF46626">
    <property type="entry name" value="Cytochrome c"/>
    <property type="match status" value="1"/>
</dbReference>
<dbReference type="InterPro" id="IPR009056">
    <property type="entry name" value="Cyt_c-like_dom"/>
</dbReference>
<evidence type="ECO:0000256" key="6">
    <source>
        <dbReference type="SAM" id="Phobius"/>
    </source>
</evidence>
<feature type="transmembrane region" description="Helical" evidence="6">
    <location>
        <begin position="12"/>
        <end position="31"/>
    </location>
</feature>
<keyword evidence="6" id="KW-1133">Transmembrane helix</keyword>
<evidence type="ECO:0000256" key="3">
    <source>
        <dbReference type="ARBA" id="ARBA00023004"/>
    </source>
</evidence>
<dbReference type="InterPro" id="IPR036909">
    <property type="entry name" value="Cyt_c-like_dom_sf"/>
</dbReference>
<feature type="region of interest" description="Disordered" evidence="5">
    <location>
        <begin position="38"/>
        <end position="69"/>
    </location>
</feature>
<accession>A0A0C5VPS4</accession>
<dbReference type="STRING" id="1445510.YC6258_04600"/>
<dbReference type="PROSITE" id="PS51007">
    <property type="entry name" value="CYTC"/>
    <property type="match status" value="1"/>
</dbReference>
<dbReference type="GO" id="GO:0046872">
    <property type="term" value="F:metal ion binding"/>
    <property type="evidence" value="ECO:0007669"/>
    <property type="project" value="UniProtKB-KW"/>
</dbReference>
<proteinExistence type="predicted"/>
<evidence type="ECO:0000313" key="9">
    <source>
        <dbReference type="EMBL" id="AJQ96632.1"/>
    </source>
</evidence>
<dbReference type="KEGG" id="gsn:YC6258_04600"/>
<dbReference type="Pfam" id="PF00754">
    <property type="entry name" value="F5_F8_type_C"/>
    <property type="match status" value="1"/>
</dbReference>
<dbReference type="PROSITE" id="PS51257">
    <property type="entry name" value="PROKAR_LIPOPROTEIN"/>
    <property type="match status" value="1"/>
</dbReference>
<feature type="domain" description="F5/8 type C" evidence="7">
    <location>
        <begin position="92"/>
        <end position="230"/>
    </location>
</feature>
<dbReference type="Pfam" id="PF06537">
    <property type="entry name" value="DHOR"/>
    <property type="match status" value="1"/>
</dbReference>
<sequence>MGYAIKKGPKKFSPFLTTFVLTPITALLLFGCNEATTPNTNTGSDSDQQPSTGITPSQPDPEPEFEPAPAHGVIAIPSKDAPSLASPPLSMLISPDYDLPDTSSRIVPVTATSSETQNNNNTADKTLDDNMESRWESTRVDDAWIAFDFGEKTAIGSMELVWENAHADEYAIYISNNDEDWFQLRYRVDSKGGNEKYFNLKADARYIKIQGIKRSTQYGYSIFEAKFQSPSKENTLPALATSRLAFPDYAQNLTPVPLENSEDPIETIQFTLPDGRLVTRFGMMGRSRHARERGEEWNEIGYGKNETVDANGNPQDKGPGAHLNFVANYFKNRTWGVEFIDNTHVPGVTEPSIVVNQYFQQDQRGGGHAFVRRFDTTGVTGFGWMSPGDLLDDSTYSSGEADCKVVAKPPQDALKNPDSGYNGVKGANDGCSVVFDQYPRHGKLVADANGVLVNSGETVPSRPLKEGDVIEFTSSFFSTREAMDAIGDSGALRYYTNELTYVMGEGLRPWYGVQPRLMNEPLPLETLQGGLGSVSYDYADNASFIYQQPHNNIGMENMQRFVEGRRWLHTNLWTGEHNEANNDRNDDGMHLQGPRFNQSSCFGCHINNGRGLAPVVLNQKMDTMAVRVASAELDANGQQAPNSIYGQAMQMNARSLTTGQPENWGGGVWVDGFENQDVVLNDGKVVKLSKPTFAFEGPTPEVFSVRTAQPLIGMGLLEAIPDETILSFVKTNDPDGVKGVANMIFDPEVKNQFDEPVVRLGRYGWKAAKVSLRHQIAGAALLDMAVTSPIFPSRECLAGPANCNTQHQDAGLSEDALTLMTQYLSLLAVPAQRSVVSGFPKGVSPLSYLDVEPDKIARGKTVFEEIRCNACHVMEVKTGTNSAFAEVRNQTIHPYTDMLLHDMGDELGDDLIEGLAEGNYWRTPALWGLGYTKMVADSGYEVGFLHDSRARTIEEAIVWHAGEGQASRDRYVNELSTQERDDLLAFLNSL</sequence>
<evidence type="ECO:0000256" key="1">
    <source>
        <dbReference type="ARBA" id="ARBA00022617"/>
    </source>
</evidence>
<feature type="compositionally biased region" description="Polar residues" evidence="5">
    <location>
        <begin position="38"/>
        <end position="57"/>
    </location>
</feature>
<evidence type="ECO:0000259" key="7">
    <source>
        <dbReference type="PROSITE" id="PS50022"/>
    </source>
</evidence>
<evidence type="ECO:0000256" key="2">
    <source>
        <dbReference type="ARBA" id="ARBA00022723"/>
    </source>
</evidence>
<dbReference type="Gene3D" id="1.10.760.10">
    <property type="entry name" value="Cytochrome c-like domain"/>
    <property type="match status" value="1"/>
</dbReference>
<dbReference type="Gene3D" id="2.60.120.260">
    <property type="entry name" value="Galactose-binding domain-like"/>
    <property type="match status" value="1"/>
</dbReference>
<evidence type="ECO:0000259" key="8">
    <source>
        <dbReference type="PROSITE" id="PS51007"/>
    </source>
</evidence>
<dbReference type="PANTHER" id="PTHR30600:SF4">
    <property type="entry name" value="CYTOCHROME C DOMAIN-CONTAINING PROTEIN"/>
    <property type="match status" value="1"/>
</dbReference>
<reference evidence="9 10" key="1">
    <citation type="submission" date="2014-01" db="EMBL/GenBank/DDBJ databases">
        <title>Full genme sequencing of cellulolytic bacterium Gynuella sunshinyii YC6258T gen. nov., sp. nov.</title>
        <authorList>
            <person name="Khan H."/>
            <person name="Chung E.J."/>
            <person name="Chung Y.R."/>
        </authorList>
    </citation>
    <scope>NUCLEOTIDE SEQUENCE [LARGE SCALE GENOMIC DNA]</scope>
    <source>
        <strain evidence="9 10">YC6258</strain>
    </source>
</reference>
<dbReference type="Proteomes" id="UP000032266">
    <property type="component" value="Chromosome"/>
</dbReference>
<evidence type="ECO:0000256" key="5">
    <source>
        <dbReference type="SAM" id="MobiDB-lite"/>
    </source>
</evidence>
<keyword evidence="2 4" id="KW-0479">Metal-binding</keyword>
<evidence type="ECO:0000313" key="10">
    <source>
        <dbReference type="Proteomes" id="UP000032266"/>
    </source>
</evidence>
<keyword evidence="1 4" id="KW-0349">Heme</keyword>
<dbReference type="PANTHER" id="PTHR30600">
    <property type="entry name" value="CYTOCHROME C PEROXIDASE-RELATED"/>
    <property type="match status" value="1"/>
</dbReference>
<keyword evidence="6" id="KW-0472">Membrane</keyword>
<dbReference type="GO" id="GO:0004130">
    <property type="term" value="F:cytochrome-c peroxidase activity"/>
    <property type="evidence" value="ECO:0007669"/>
    <property type="project" value="TreeGrafter"/>
</dbReference>
<dbReference type="PATRIC" id="fig|1445510.3.peg.4563"/>
<dbReference type="InterPro" id="IPR000421">
    <property type="entry name" value="FA58C"/>
</dbReference>
<dbReference type="AlphaFoldDB" id="A0A0C5VPS4"/>
<evidence type="ECO:0000256" key="4">
    <source>
        <dbReference type="PROSITE-ProRule" id="PRU00433"/>
    </source>
</evidence>
<keyword evidence="3 4" id="KW-0408">Iron</keyword>
<protein>
    <submittedName>
        <fullName evidence="9">Putative thiol oxidoreductase</fullName>
    </submittedName>
</protein>
<name>A0A0C5VPS4_9GAMM</name>
<dbReference type="GO" id="GO:0020037">
    <property type="term" value="F:heme binding"/>
    <property type="evidence" value="ECO:0007669"/>
    <property type="project" value="InterPro"/>
</dbReference>
<keyword evidence="6" id="KW-0812">Transmembrane</keyword>
<dbReference type="InterPro" id="IPR010538">
    <property type="entry name" value="DHOR"/>
</dbReference>
<dbReference type="HOGENOM" id="CLU_012868_0_0_6"/>
<organism evidence="9 10">
    <name type="scientific">Gynuella sunshinyii YC6258</name>
    <dbReference type="NCBI Taxonomy" id="1445510"/>
    <lineage>
        <taxon>Bacteria</taxon>
        <taxon>Pseudomonadati</taxon>
        <taxon>Pseudomonadota</taxon>
        <taxon>Gammaproteobacteria</taxon>
        <taxon>Oceanospirillales</taxon>
        <taxon>Saccharospirillaceae</taxon>
        <taxon>Gynuella</taxon>
    </lineage>
</organism>
<dbReference type="InterPro" id="IPR008979">
    <property type="entry name" value="Galactose-bd-like_sf"/>
</dbReference>
<dbReference type="RefSeq" id="WP_245626970.1">
    <property type="nucleotide sequence ID" value="NZ_CP007142.1"/>
</dbReference>
<dbReference type="InterPro" id="IPR051395">
    <property type="entry name" value="Cytochrome_c_Peroxidase/MauG"/>
</dbReference>
<keyword evidence="10" id="KW-1185">Reference proteome</keyword>
<gene>
    <name evidence="9" type="ORF">YC6258_04600</name>
</gene>